<dbReference type="OrthoDB" id="1747743at2759"/>
<feature type="compositionally biased region" description="Basic and acidic residues" evidence="1">
    <location>
        <begin position="21"/>
        <end position="39"/>
    </location>
</feature>
<dbReference type="AlphaFoldDB" id="A0A371G506"/>
<dbReference type="Proteomes" id="UP000257109">
    <property type="component" value="Unassembled WGS sequence"/>
</dbReference>
<comment type="caution">
    <text evidence="2">The sequence shown here is derived from an EMBL/GenBank/DDBJ whole genome shotgun (WGS) entry which is preliminary data.</text>
</comment>
<sequence length="134" mass="15511">MFIHLGSRVMLVPLPPREVHEDKKMKIKKESERKTESKLKKNKGRVKLKRGKKKKKYLLVGLTEVRRVLLDKKELLFAVPTNMLLSASPSLNSFPTSMKDLLEEFQDVFHKEVPHGLPPLRGVEHHIDLILRAT</sequence>
<evidence type="ECO:0000313" key="3">
    <source>
        <dbReference type="Proteomes" id="UP000257109"/>
    </source>
</evidence>
<keyword evidence="3" id="KW-1185">Reference proteome</keyword>
<accession>A0A371G506</accession>
<gene>
    <name evidence="2" type="ORF">CR513_33131</name>
</gene>
<evidence type="ECO:0000256" key="1">
    <source>
        <dbReference type="SAM" id="MobiDB-lite"/>
    </source>
</evidence>
<feature type="non-terminal residue" evidence="2">
    <location>
        <position position="1"/>
    </location>
</feature>
<dbReference type="EMBL" id="QJKJ01006740">
    <property type="protein sequence ID" value="RDX85650.1"/>
    <property type="molecule type" value="Genomic_DNA"/>
</dbReference>
<feature type="region of interest" description="Disordered" evidence="1">
    <location>
        <begin position="21"/>
        <end position="47"/>
    </location>
</feature>
<evidence type="ECO:0000313" key="2">
    <source>
        <dbReference type="EMBL" id="RDX85650.1"/>
    </source>
</evidence>
<proteinExistence type="predicted"/>
<reference evidence="2" key="1">
    <citation type="submission" date="2018-05" db="EMBL/GenBank/DDBJ databases">
        <title>Draft genome of Mucuna pruriens seed.</title>
        <authorList>
            <person name="Nnadi N.E."/>
            <person name="Vos R."/>
            <person name="Hasami M.H."/>
            <person name="Devisetty U.K."/>
            <person name="Aguiy J.C."/>
        </authorList>
    </citation>
    <scope>NUCLEOTIDE SEQUENCE [LARGE SCALE GENOMIC DNA]</scope>
    <source>
        <strain evidence="2">JCA_2017</strain>
    </source>
</reference>
<name>A0A371G506_MUCPR</name>
<protein>
    <submittedName>
        <fullName evidence="2">Uncharacterized protein</fullName>
    </submittedName>
</protein>
<organism evidence="2 3">
    <name type="scientific">Mucuna pruriens</name>
    <name type="common">Velvet bean</name>
    <name type="synonym">Dolichos pruriens</name>
    <dbReference type="NCBI Taxonomy" id="157652"/>
    <lineage>
        <taxon>Eukaryota</taxon>
        <taxon>Viridiplantae</taxon>
        <taxon>Streptophyta</taxon>
        <taxon>Embryophyta</taxon>
        <taxon>Tracheophyta</taxon>
        <taxon>Spermatophyta</taxon>
        <taxon>Magnoliopsida</taxon>
        <taxon>eudicotyledons</taxon>
        <taxon>Gunneridae</taxon>
        <taxon>Pentapetalae</taxon>
        <taxon>rosids</taxon>
        <taxon>fabids</taxon>
        <taxon>Fabales</taxon>
        <taxon>Fabaceae</taxon>
        <taxon>Papilionoideae</taxon>
        <taxon>50 kb inversion clade</taxon>
        <taxon>NPAAA clade</taxon>
        <taxon>indigoferoid/millettioid clade</taxon>
        <taxon>Phaseoleae</taxon>
        <taxon>Mucuna</taxon>
    </lineage>
</organism>